<dbReference type="EMBL" id="CP002997">
    <property type="protein sequence ID" value="AEM19345.1"/>
    <property type="molecule type" value="Genomic_DNA"/>
</dbReference>
<proteinExistence type="predicted"/>
<sequence>MKPNKTAHLAFCGVGDRDEKQYVSESIHNAGITGECASVGPVAQ</sequence>
<dbReference type="KEGG" id="bms:BR2038"/>
<dbReference type="KEGG" id="bsi:BS1330_I2032"/>
<dbReference type="HOGENOM" id="CLU_3213331_0_0_5"/>
<dbReference type="AlphaFoldDB" id="A0A0H3G5R9"/>
<protein>
    <submittedName>
        <fullName evidence="1">Uncharacterized protein</fullName>
    </submittedName>
</protein>
<evidence type="ECO:0000313" key="2">
    <source>
        <dbReference type="Proteomes" id="UP000007104"/>
    </source>
</evidence>
<organism evidence="1 2">
    <name type="scientific">Brucella suis biovar 1 (strain 1330)</name>
    <dbReference type="NCBI Taxonomy" id="204722"/>
    <lineage>
        <taxon>Bacteria</taxon>
        <taxon>Pseudomonadati</taxon>
        <taxon>Pseudomonadota</taxon>
        <taxon>Alphaproteobacteria</taxon>
        <taxon>Hyphomicrobiales</taxon>
        <taxon>Brucellaceae</taxon>
        <taxon>Brucella/Ochrobactrum group</taxon>
        <taxon>Brucella</taxon>
    </lineage>
</organism>
<gene>
    <name evidence="1" type="ordered locus">BS1330_I2032</name>
</gene>
<dbReference type="Proteomes" id="UP000007104">
    <property type="component" value="Chromosome I"/>
</dbReference>
<reference evidence="1 2" key="1">
    <citation type="journal article" date="2011" name="J. Bacteriol.">
        <title>Revised genome sequence of Brucella suis 1330.</title>
        <authorList>
            <person name="Tae H."/>
            <person name="Shallom S."/>
            <person name="Settlage R."/>
            <person name="Preston D."/>
            <person name="Adams L.G."/>
            <person name="Garner H.R."/>
        </authorList>
    </citation>
    <scope>NUCLEOTIDE SEQUENCE [LARGE SCALE GENOMIC DNA]</scope>
    <source>
        <strain evidence="1 2">1330</strain>
    </source>
</reference>
<keyword evidence="2" id="KW-1185">Reference proteome</keyword>
<name>A0A0H3G5R9_BRUSU</name>
<evidence type="ECO:0000313" key="1">
    <source>
        <dbReference type="EMBL" id="AEM19345.1"/>
    </source>
</evidence>
<accession>A0A0H3G5R9</accession>